<dbReference type="Proteomes" id="UP000263595">
    <property type="component" value="Unassembled WGS sequence"/>
</dbReference>
<dbReference type="AlphaFoldDB" id="A0A383RYF5"/>
<dbReference type="CDD" id="cd05282">
    <property type="entry name" value="ETR_like"/>
    <property type="match status" value="1"/>
</dbReference>
<comment type="catalytic activity">
    <reaction evidence="10">
        <text>a 2,3-saturated acyl-[ACP] + NADP(+) = a (2E)-enoyl-[ACP] + NADPH + H(+)</text>
        <dbReference type="Rhea" id="RHEA:22564"/>
        <dbReference type="Rhea" id="RHEA-COMP:9925"/>
        <dbReference type="Rhea" id="RHEA-COMP:9926"/>
        <dbReference type="ChEBI" id="CHEBI:15378"/>
        <dbReference type="ChEBI" id="CHEBI:57783"/>
        <dbReference type="ChEBI" id="CHEBI:58349"/>
        <dbReference type="ChEBI" id="CHEBI:78784"/>
        <dbReference type="ChEBI" id="CHEBI:78785"/>
        <dbReference type="EC" id="1.3.1.104"/>
    </reaction>
</comment>
<keyword evidence="4" id="KW-0521">NADP</keyword>
<evidence type="ECO:0000313" key="13">
    <source>
        <dbReference type="Proteomes" id="UP000263595"/>
    </source>
</evidence>
<evidence type="ECO:0000256" key="8">
    <source>
        <dbReference type="ARBA" id="ARBA00023160"/>
    </source>
</evidence>
<dbReference type="OrthoDB" id="9788224at2"/>
<evidence type="ECO:0000256" key="2">
    <source>
        <dbReference type="ARBA" id="ARBA00022516"/>
    </source>
</evidence>
<evidence type="ECO:0000256" key="3">
    <source>
        <dbReference type="ARBA" id="ARBA00022832"/>
    </source>
</evidence>
<comment type="similarity">
    <text evidence="1">Belongs to the zinc-containing alcohol dehydrogenase family. Quinone oxidoreductase subfamily.</text>
</comment>
<keyword evidence="7" id="KW-0443">Lipid metabolism</keyword>
<dbReference type="SUPFAM" id="SSF50129">
    <property type="entry name" value="GroES-like"/>
    <property type="match status" value="1"/>
</dbReference>
<dbReference type="SUPFAM" id="SSF51735">
    <property type="entry name" value="NAD(P)-binding Rossmann-fold domains"/>
    <property type="match status" value="1"/>
</dbReference>
<dbReference type="EC" id="1.3.1.104" evidence="9"/>
<dbReference type="InterPro" id="IPR013154">
    <property type="entry name" value="ADH-like_N"/>
</dbReference>
<reference evidence="13" key="1">
    <citation type="submission" date="2018-08" db="EMBL/GenBank/DDBJ databases">
        <authorList>
            <person name="Blom J."/>
        </authorList>
    </citation>
    <scope>NUCLEOTIDE SEQUENCE [LARGE SCALE GENOMIC DNA]</scope>
    <source>
        <strain evidence="13">CCOS 865</strain>
    </source>
</reference>
<dbReference type="Gene3D" id="3.90.180.10">
    <property type="entry name" value="Medium-chain alcohol dehydrogenases, catalytic domain"/>
    <property type="match status" value="1"/>
</dbReference>
<evidence type="ECO:0000259" key="11">
    <source>
        <dbReference type="SMART" id="SM00829"/>
    </source>
</evidence>
<evidence type="ECO:0000256" key="7">
    <source>
        <dbReference type="ARBA" id="ARBA00023098"/>
    </source>
</evidence>
<evidence type="ECO:0000256" key="5">
    <source>
        <dbReference type="ARBA" id="ARBA00022946"/>
    </source>
</evidence>
<dbReference type="PANTHER" id="PTHR43981:SF2">
    <property type="entry name" value="ENOYL-[ACYL-CARRIER-PROTEIN] REDUCTASE, MITOCHONDRIAL"/>
    <property type="match status" value="1"/>
</dbReference>
<dbReference type="GO" id="GO:0141148">
    <property type="term" value="F:enoyl-[acyl-carrier-protein] reductase (NADPH) activity"/>
    <property type="evidence" value="ECO:0007669"/>
    <property type="project" value="UniProtKB-EC"/>
</dbReference>
<keyword evidence="6 12" id="KW-0560">Oxidoreductase</keyword>
<protein>
    <recommendedName>
        <fullName evidence="9">enoyl-[acyl-carrier-protein] reductase</fullName>
        <ecNumber evidence="9">1.3.1.104</ecNumber>
    </recommendedName>
</protein>
<dbReference type="InterPro" id="IPR011032">
    <property type="entry name" value="GroES-like_sf"/>
</dbReference>
<accession>A0A383RYF5</accession>
<dbReference type="SMART" id="SM00829">
    <property type="entry name" value="PKS_ER"/>
    <property type="match status" value="1"/>
</dbReference>
<dbReference type="Pfam" id="PF00107">
    <property type="entry name" value="ADH_zinc_N"/>
    <property type="match status" value="1"/>
</dbReference>
<evidence type="ECO:0000256" key="4">
    <source>
        <dbReference type="ARBA" id="ARBA00022857"/>
    </source>
</evidence>
<keyword evidence="5" id="KW-0809">Transit peptide</keyword>
<dbReference type="Pfam" id="PF08240">
    <property type="entry name" value="ADH_N"/>
    <property type="match status" value="1"/>
</dbReference>
<dbReference type="InterPro" id="IPR051034">
    <property type="entry name" value="Mito_Enoyl-ACP_Reductase"/>
</dbReference>
<keyword evidence="3" id="KW-0276">Fatty acid metabolism</keyword>
<dbReference type="GO" id="GO:0006633">
    <property type="term" value="P:fatty acid biosynthetic process"/>
    <property type="evidence" value="ECO:0007669"/>
    <property type="project" value="UniProtKB-KW"/>
</dbReference>
<keyword evidence="8" id="KW-0275">Fatty acid biosynthesis</keyword>
<dbReference type="EMBL" id="UNOZ01000030">
    <property type="protein sequence ID" value="SYX91925.1"/>
    <property type="molecule type" value="Genomic_DNA"/>
</dbReference>
<dbReference type="InterPro" id="IPR013149">
    <property type="entry name" value="ADH-like_C"/>
</dbReference>
<dbReference type="InterPro" id="IPR020843">
    <property type="entry name" value="ER"/>
</dbReference>
<sequence>MKANLQARYTERGAIPEAVIEAVPFELPALKPGQALIEVLAAPINPSDVLILTGQYGALPPLPAIGGNEGVGRVVALGPDTAGVAVGRVVLLPVGSGTWTTHLVVDAARLIALPDGADHQQLSMLAVNPPTAALLLRDFVDLQPGDWIIQNAANSAVAGYLIQLAALRGVRTVNVVRRESAVAGVAALGADVVLVDGDDLAARVSAATEGAAIKLAVDAVGGAATRRLASTLAQGAPVVAYGALSGQPAELSPRDLIFNDITLKGFWLARWFRTTAPAQQVELFAELAGLIAEGKLGAPVAATYDLSRIKEAVAAAAQGERSGKILITPNA</sequence>
<evidence type="ECO:0000313" key="12">
    <source>
        <dbReference type="EMBL" id="SYX91925.1"/>
    </source>
</evidence>
<evidence type="ECO:0000256" key="9">
    <source>
        <dbReference type="ARBA" id="ARBA00038963"/>
    </source>
</evidence>
<evidence type="ECO:0000256" key="1">
    <source>
        <dbReference type="ARBA" id="ARBA00010371"/>
    </source>
</evidence>
<dbReference type="InterPro" id="IPR036291">
    <property type="entry name" value="NAD(P)-bd_dom_sf"/>
</dbReference>
<dbReference type="PANTHER" id="PTHR43981">
    <property type="entry name" value="ENOYL-[ACYL-CARRIER-PROTEIN] REDUCTASE, MITOCHONDRIAL"/>
    <property type="match status" value="1"/>
</dbReference>
<evidence type="ECO:0000256" key="10">
    <source>
        <dbReference type="ARBA" id="ARBA00048843"/>
    </source>
</evidence>
<feature type="domain" description="Enoyl reductase (ER)" evidence="11">
    <location>
        <begin position="13"/>
        <end position="327"/>
    </location>
</feature>
<dbReference type="Gene3D" id="3.40.50.720">
    <property type="entry name" value="NAD(P)-binding Rossmann-like Domain"/>
    <property type="match status" value="1"/>
</dbReference>
<organism evidence="12 13">
    <name type="scientific">Pseudomonas reidholzensis</name>
    <dbReference type="NCBI Taxonomy" id="1785162"/>
    <lineage>
        <taxon>Bacteria</taxon>
        <taxon>Pseudomonadati</taxon>
        <taxon>Pseudomonadota</taxon>
        <taxon>Gammaproteobacteria</taxon>
        <taxon>Pseudomonadales</taxon>
        <taxon>Pseudomonadaceae</taxon>
        <taxon>Pseudomonas</taxon>
    </lineage>
</organism>
<gene>
    <name evidence="12" type="ORF">CCOS865_04205</name>
</gene>
<proteinExistence type="inferred from homology"/>
<keyword evidence="13" id="KW-1185">Reference proteome</keyword>
<name>A0A383RYF5_9PSED</name>
<dbReference type="RefSeq" id="WP_119144527.1">
    <property type="nucleotide sequence ID" value="NZ_CBCSFL010000033.1"/>
</dbReference>
<keyword evidence="2" id="KW-0444">Lipid biosynthesis</keyword>
<evidence type="ECO:0000256" key="6">
    <source>
        <dbReference type="ARBA" id="ARBA00023002"/>
    </source>
</evidence>